<dbReference type="InterPro" id="IPR050898">
    <property type="entry name" value="Plant_acyltransferase"/>
</dbReference>
<dbReference type="PANTHER" id="PTHR31147">
    <property type="entry name" value="ACYL TRANSFERASE 4"/>
    <property type="match status" value="1"/>
</dbReference>
<evidence type="ECO:0000256" key="2">
    <source>
        <dbReference type="SAM" id="MobiDB-lite"/>
    </source>
</evidence>
<organism evidence="3">
    <name type="scientific">Anthurium amnicola</name>
    <dbReference type="NCBI Taxonomy" id="1678845"/>
    <lineage>
        <taxon>Eukaryota</taxon>
        <taxon>Viridiplantae</taxon>
        <taxon>Streptophyta</taxon>
        <taxon>Embryophyta</taxon>
        <taxon>Tracheophyta</taxon>
        <taxon>Spermatophyta</taxon>
        <taxon>Magnoliopsida</taxon>
        <taxon>Liliopsida</taxon>
        <taxon>Araceae</taxon>
        <taxon>Pothoideae</taxon>
        <taxon>Potheae</taxon>
        <taxon>Anthurium</taxon>
    </lineage>
</organism>
<dbReference type="GO" id="GO:0016740">
    <property type="term" value="F:transferase activity"/>
    <property type="evidence" value="ECO:0007669"/>
    <property type="project" value="UniProtKB-KW"/>
</dbReference>
<dbReference type="AlphaFoldDB" id="A0A1D1XP63"/>
<reference evidence="3" key="1">
    <citation type="submission" date="2015-07" db="EMBL/GenBank/DDBJ databases">
        <title>Transcriptome Assembly of Anthurium amnicola.</title>
        <authorList>
            <person name="Suzuki J."/>
        </authorList>
    </citation>
    <scope>NUCLEOTIDE SEQUENCE</scope>
</reference>
<proteinExistence type="inferred from homology"/>
<feature type="region of interest" description="Disordered" evidence="2">
    <location>
        <begin position="102"/>
        <end position="121"/>
    </location>
</feature>
<dbReference type="EMBL" id="GDJX01023758">
    <property type="protein sequence ID" value="JAT44178.1"/>
    <property type="molecule type" value="Transcribed_RNA"/>
</dbReference>
<evidence type="ECO:0000256" key="1">
    <source>
        <dbReference type="ARBA" id="ARBA00009861"/>
    </source>
</evidence>
<dbReference type="InterPro" id="IPR023213">
    <property type="entry name" value="CAT-like_dom_sf"/>
</dbReference>
<feature type="region of interest" description="Disordered" evidence="2">
    <location>
        <begin position="1"/>
        <end position="34"/>
    </location>
</feature>
<name>A0A1D1XP63_9ARAE</name>
<gene>
    <name evidence="3" type="primary">TAX10_4</name>
    <name evidence="3" type="ORF">g.32103</name>
</gene>
<dbReference type="Pfam" id="PF02458">
    <property type="entry name" value="Transferase"/>
    <property type="match status" value="1"/>
</dbReference>
<evidence type="ECO:0000313" key="3">
    <source>
        <dbReference type="EMBL" id="JAT44178.1"/>
    </source>
</evidence>
<dbReference type="Gene3D" id="3.30.559.10">
    <property type="entry name" value="Chloramphenicol acetyltransferase-like domain"/>
    <property type="match status" value="2"/>
</dbReference>
<protein>
    <submittedName>
        <fullName evidence="3">3'-N-debenzoyl-2'-deoxytaxol N-benzoyltransferase</fullName>
    </submittedName>
</protein>
<sequence>MHSSSASKRKRAPHGGGGTGGRARRWSRSRLPNPFQRQLAATTIQRGSAMEEVEIIETVLVYPSPSPFPGPRGDGYASLPLSHIDTDRNLHVTVRTLRAYAGSIRSPSPGPPPAPPPPDPYHVITEALSKALFHYYPVVGTLFRRDPDARLEVRCAEGQGVPVTRALSPRTLPSLGYLDDPVSPFLDRLVPDPVSGEELEHPLAVQVTRFACGGFSLGVCFHHAMCDGAGATLFLRAVAEIARGAAAPGVEPVWDRAALLGPREPPRVDVDFTQFLGTRGELSDPYEGEDGEGGAISRECFHISETCVERFKARLLEESGSSSFTTFEALGAFIWRARVKAYGVPSGAKVKFAYSMNVRKLLKPALPAGYWGNGCVPVYVQMSAGDLVERTLWETAELIKRSKRGVTEEYVRSFVDFQELHYAEGISAGEGVSGFTDWRHLGHSAVDFGWGGPVTVLPLSFKLLGSREPCFFLPYAAVGGVKVDGFKALVSLPTDAMPAFRVEMEMFSGRGDL</sequence>
<keyword evidence="3" id="KW-0808">Transferase</keyword>
<dbReference type="PANTHER" id="PTHR31147:SF33">
    <property type="entry name" value="N-HYDROXYCINNAMOYL_BENZOYLTRANSFERASE, PUTATIVE-RELATED"/>
    <property type="match status" value="1"/>
</dbReference>
<feature type="compositionally biased region" description="Pro residues" evidence="2">
    <location>
        <begin position="108"/>
        <end position="120"/>
    </location>
</feature>
<accession>A0A1D1XP63</accession>
<comment type="similarity">
    <text evidence="1">Belongs to the plant acyltransferase family.</text>
</comment>